<dbReference type="SUPFAM" id="SSF143880">
    <property type="entry name" value="NE0471 N-terminal domain-like"/>
    <property type="match status" value="1"/>
</dbReference>
<protein>
    <recommendedName>
        <fullName evidence="3">DUF2442 domain-containing protein</fullName>
    </recommendedName>
</protein>
<dbReference type="InterPro" id="IPR036782">
    <property type="entry name" value="NE0471-like_N"/>
</dbReference>
<proteinExistence type="predicted"/>
<accession>A0A3M2W684</accession>
<sequence length="99" mass="10916">MADFGDTVRVTLIGGRMEPMKRPRLKDVQVLAGHRLALTFIDDQQYIFDMSNDVQALPGLRPLMADGAFAHAQLGDDGWSVEWPELDIQIGADTLVSCS</sequence>
<evidence type="ECO:0000313" key="2">
    <source>
        <dbReference type="Proteomes" id="UP000280292"/>
    </source>
</evidence>
<dbReference type="Proteomes" id="UP000280292">
    <property type="component" value="Unassembled WGS sequence"/>
</dbReference>
<dbReference type="InterPro" id="IPR018841">
    <property type="entry name" value="DUF2442"/>
</dbReference>
<dbReference type="Gene3D" id="3.30.2020.10">
    <property type="entry name" value="NE0471-like N-terminal domain"/>
    <property type="match status" value="1"/>
</dbReference>
<dbReference type="EMBL" id="RBNR01000039">
    <property type="protein sequence ID" value="RML47019.1"/>
    <property type="molecule type" value="Genomic_DNA"/>
</dbReference>
<dbReference type="AlphaFoldDB" id="A0A3M2W684"/>
<evidence type="ECO:0000313" key="1">
    <source>
        <dbReference type="EMBL" id="RML47019.1"/>
    </source>
</evidence>
<comment type="caution">
    <text evidence="1">The sequence shown here is derived from an EMBL/GenBank/DDBJ whole genome shotgun (WGS) entry which is preliminary data.</text>
</comment>
<reference evidence="1 2" key="1">
    <citation type="submission" date="2018-08" db="EMBL/GenBank/DDBJ databases">
        <title>Recombination of ecologically and evolutionarily significant loci maintains genetic cohesion in the Pseudomonas syringae species complex.</title>
        <authorList>
            <person name="Dillon M."/>
            <person name="Thakur S."/>
            <person name="Almeida R.N.D."/>
            <person name="Weir B.S."/>
            <person name="Guttman D.S."/>
        </authorList>
    </citation>
    <scope>NUCLEOTIDE SEQUENCE [LARGE SCALE GENOMIC DNA]</scope>
    <source>
        <strain evidence="1 2">ICMP 3883</strain>
    </source>
</reference>
<evidence type="ECO:0008006" key="3">
    <source>
        <dbReference type="Google" id="ProtNLM"/>
    </source>
</evidence>
<organism evidence="1 2">
    <name type="scientific">Pseudomonas syringae pv. ribicola</name>
    <dbReference type="NCBI Taxonomy" id="55398"/>
    <lineage>
        <taxon>Bacteria</taxon>
        <taxon>Pseudomonadati</taxon>
        <taxon>Pseudomonadota</taxon>
        <taxon>Gammaproteobacteria</taxon>
        <taxon>Pseudomonadales</taxon>
        <taxon>Pseudomonadaceae</taxon>
        <taxon>Pseudomonas</taxon>
    </lineage>
</organism>
<dbReference type="Pfam" id="PF10387">
    <property type="entry name" value="DUF2442"/>
    <property type="match status" value="1"/>
</dbReference>
<gene>
    <name evidence="1" type="ORF">ALQ95_03700</name>
</gene>
<name>A0A3M2W684_PSESI</name>